<proteinExistence type="inferred from homology"/>
<evidence type="ECO:0000313" key="4">
    <source>
        <dbReference type="EMBL" id="EKC29613.1"/>
    </source>
</evidence>
<evidence type="ECO:0000259" key="3">
    <source>
        <dbReference type="Pfam" id="PF00685"/>
    </source>
</evidence>
<reference evidence="4" key="1">
    <citation type="journal article" date="2012" name="Nature">
        <title>The oyster genome reveals stress adaptation and complexity of shell formation.</title>
        <authorList>
            <person name="Zhang G."/>
            <person name="Fang X."/>
            <person name="Guo X."/>
            <person name="Li L."/>
            <person name="Luo R."/>
            <person name="Xu F."/>
            <person name="Yang P."/>
            <person name="Zhang L."/>
            <person name="Wang X."/>
            <person name="Qi H."/>
            <person name="Xiong Z."/>
            <person name="Que H."/>
            <person name="Xie Y."/>
            <person name="Holland P.W."/>
            <person name="Paps J."/>
            <person name="Zhu Y."/>
            <person name="Wu F."/>
            <person name="Chen Y."/>
            <person name="Wang J."/>
            <person name="Peng C."/>
            <person name="Meng J."/>
            <person name="Yang L."/>
            <person name="Liu J."/>
            <person name="Wen B."/>
            <person name="Zhang N."/>
            <person name="Huang Z."/>
            <person name="Zhu Q."/>
            <person name="Feng Y."/>
            <person name="Mount A."/>
            <person name="Hedgecock D."/>
            <person name="Xu Z."/>
            <person name="Liu Y."/>
            <person name="Domazet-Loso T."/>
            <person name="Du Y."/>
            <person name="Sun X."/>
            <person name="Zhang S."/>
            <person name="Liu B."/>
            <person name="Cheng P."/>
            <person name="Jiang X."/>
            <person name="Li J."/>
            <person name="Fan D."/>
            <person name="Wang W."/>
            <person name="Fu W."/>
            <person name="Wang T."/>
            <person name="Wang B."/>
            <person name="Zhang J."/>
            <person name="Peng Z."/>
            <person name="Li Y."/>
            <person name="Li N."/>
            <person name="Wang J."/>
            <person name="Chen M."/>
            <person name="He Y."/>
            <person name="Tan F."/>
            <person name="Song X."/>
            <person name="Zheng Q."/>
            <person name="Huang R."/>
            <person name="Yang H."/>
            <person name="Du X."/>
            <person name="Chen L."/>
            <person name="Yang M."/>
            <person name="Gaffney P.M."/>
            <person name="Wang S."/>
            <person name="Luo L."/>
            <person name="She Z."/>
            <person name="Ming Y."/>
            <person name="Huang W."/>
            <person name="Zhang S."/>
            <person name="Huang B."/>
            <person name="Zhang Y."/>
            <person name="Qu T."/>
            <person name="Ni P."/>
            <person name="Miao G."/>
            <person name="Wang J."/>
            <person name="Wang Q."/>
            <person name="Steinberg C.E."/>
            <person name="Wang H."/>
            <person name="Li N."/>
            <person name="Qian L."/>
            <person name="Zhang G."/>
            <person name="Li Y."/>
            <person name="Yang H."/>
            <person name="Liu X."/>
            <person name="Wang J."/>
            <person name="Yin Y."/>
            <person name="Wang J."/>
        </authorList>
    </citation>
    <scope>NUCLEOTIDE SEQUENCE [LARGE SCALE GENOMIC DNA]</scope>
    <source>
        <strain evidence="4">05x7-T-G4-1.051#20</strain>
    </source>
</reference>
<dbReference type="Pfam" id="PF00685">
    <property type="entry name" value="Sulfotransfer_1"/>
    <property type="match status" value="2"/>
</dbReference>
<feature type="domain" description="Sulfotransferase" evidence="3">
    <location>
        <begin position="388"/>
        <end position="617"/>
    </location>
</feature>
<accession>K1Q6V1</accession>
<dbReference type="GO" id="GO:0008146">
    <property type="term" value="F:sulfotransferase activity"/>
    <property type="evidence" value="ECO:0007669"/>
    <property type="project" value="InterPro"/>
</dbReference>
<dbReference type="SUPFAM" id="SSF52540">
    <property type="entry name" value="P-loop containing nucleoside triphosphate hydrolases"/>
    <property type="match status" value="2"/>
</dbReference>
<protein>
    <submittedName>
        <fullName evidence="4">Sulfotransferase family cytosolic 1B member 1</fullName>
    </submittedName>
</protein>
<name>K1Q6V1_MAGGI</name>
<gene>
    <name evidence="4" type="ORF">CGI_10027400</name>
</gene>
<dbReference type="PANTHER" id="PTHR11783">
    <property type="entry name" value="SULFOTRANSFERASE SULT"/>
    <property type="match status" value="1"/>
</dbReference>
<evidence type="ECO:0000256" key="2">
    <source>
        <dbReference type="ARBA" id="ARBA00022679"/>
    </source>
</evidence>
<dbReference type="Gene3D" id="3.40.50.300">
    <property type="entry name" value="P-loop containing nucleotide triphosphate hydrolases"/>
    <property type="match status" value="2"/>
</dbReference>
<dbReference type="InParanoid" id="K1Q6V1"/>
<dbReference type="EMBL" id="JH819194">
    <property type="protein sequence ID" value="EKC29613.1"/>
    <property type="molecule type" value="Genomic_DNA"/>
</dbReference>
<dbReference type="InterPro" id="IPR027417">
    <property type="entry name" value="P-loop_NTPase"/>
</dbReference>
<comment type="similarity">
    <text evidence="1">Belongs to the sulfotransferase 1 family.</text>
</comment>
<organism evidence="4">
    <name type="scientific">Magallana gigas</name>
    <name type="common">Pacific oyster</name>
    <name type="synonym">Crassostrea gigas</name>
    <dbReference type="NCBI Taxonomy" id="29159"/>
    <lineage>
        <taxon>Eukaryota</taxon>
        <taxon>Metazoa</taxon>
        <taxon>Spiralia</taxon>
        <taxon>Lophotrochozoa</taxon>
        <taxon>Mollusca</taxon>
        <taxon>Bivalvia</taxon>
        <taxon>Autobranchia</taxon>
        <taxon>Pteriomorphia</taxon>
        <taxon>Ostreida</taxon>
        <taxon>Ostreoidea</taxon>
        <taxon>Ostreidae</taxon>
        <taxon>Magallana</taxon>
    </lineage>
</organism>
<keyword evidence="2 4" id="KW-0808">Transferase</keyword>
<evidence type="ECO:0000256" key="1">
    <source>
        <dbReference type="ARBA" id="ARBA00005771"/>
    </source>
</evidence>
<feature type="domain" description="Sulfotransferase" evidence="3">
    <location>
        <begin position="61"/>
        <end position="291"/>
    </location>
</feature>
<dbReference type="InterPro" id="IPR000863">
    <property type="entry name" value="Sulfotransferase_dom"/>
</dbReference>
<sequence length="628" mass="74133">MAYETDVSEDDIIRIHDNHGNTMELLGSGGQYLSASSVRSGRYPNPVTNIPRLRKMNVNEDDIFLCAYPKAGTHWTWEIMTMLLQQSAEYHPHEKESQMYEFHIPETLQALEPPRVFNTHVRPNNLPEQFFEKRCKTVFVQRNPKDTAVSFFYHCKNLIQFGGTFEQFMDFFLKEDEPVYHCAWYKYTLEWEQFIRENPDHPVHCIMYEQLQQNAIEEIKRLATFLKTPCDDKLANLIAEKCSFQNLKDATLKVKKGGNSETLYREGKVGDWKTHFTVALNEKFDQYLQRHPTTSSIIHTLSPYHILYQPETPISARWLKENFHQRRPASETNVSEDDIIRIHDNHGNTMELLGSGGQYLSASSVRSGRYPNPVTNIPRLRKMNVNEDDIFLCAYPKAGTHWTWEIMTMLLQQRSEYHPREKDSHMYEFHIPETLQALERPRVFNTHVRPNNLPEQFFEKRCKTVFVQRNPKDIAVSYYYHCKNLIQFGGTFEQFMDFFLKEDEPVYHCAWYKYTLEWEQFIKENPDHPVHCIMYEQLQQNAVEEIKRLATFLKTPCDDKLANLIAEKCSFQNLKDATLKVKKGGKSWTVFRKGKVGDWKTHFTVALNEKFDQYLQRHPTSSVYTYDI</sequence>
<dbReference type="HOGENOM" id="CLU_435629_0_0_1"/>
<dbReference type="AlphaFoldDB" id="K1Q6V1"/>